<dbReference type="GO" id="GO:0033573">
    <property type="term" value="C:high-affinity iron permease complex"/>
    <property type="evidence" value="ECO:0007669"/>
    <property type="project" value="InterPro"/>
</dbReference>
<dbReference type="Pfam" id="PF03239">
    <property type="entry name" value="FTR1"/>
    <property type="match status" value="1"/>
</dbReference>
<feature type="transmembrane region" description="Helical" evidence="6">
    <location>
        <begin position="38"/>
        <end position="58"/>
    </location>
</feature>
<reference evidence="7 8" key="1">
    <citation type="journal article" date="2016" name="Nat. Commun.">
        <title>Thousands of microbial genomes shed light on interconnected biogeochemical processes in an aquifer system.</title>
        <authorList>
            <person name="Anantharaman K."/>
            <person name="Brown C.T."/>
            <person name="Hug L.A."/>
            <person name="Sharon I."/>
            <person name="Castelle C.J."/>
            <person name="Probst A.J."/>
            <person name="Thomas B.C."/>
            <person name="Singh A."/>
            <person name="Wilkins M.J."/>
            <person name="Karaoz U."/>
            <person name="Brodie E.L."/>
            <person name="Williams K.H."/>
            <person name="Hubbard S.S."/>
            <person name="Banfield J.F."/>
        </authorList>
    </citation>
    <scope>NUCLEOTIDE SEQUENCE [LARGE SCALE GENOMIC DNA]</scope>
</reference>
<dbReference type="GO" id="GO:0015093">
    <property type="term" value="F:ferrous iron transmembrane transporter activity"/>
    <property type="evidence" value="ECO:0007669"/>
    <property type="project" value="TreeGrafter"/>
</dbReference>
<keyword evidence="3 6" id="KW-0812">Transmembrane</keyword>
<feature type="transmembrane region" description="Helical" evidence="6">
    <location>
        <begin position="120"/>
        <end position="145"/>
    </location>
</feature>
<comment type="subcellular location">
    <subcellularLocation>
        <location evidence="1">Membrane</location>
        <topology evidence="1">Multi-pass membrane protein</topology>
    </subcellularLocation>
</comment>
<feature type="transmembrane region" description="Helical" evidence="6">
    <location>
        <begin position="6"/>
        <end position="26"/>
    </location>
</feature>
<feature type="transmembrane region" description="Helical" evidence="6">
    <location>
        <begin position="78"/>
        <end position="99"/>
    </location>
</feature>
<dbReference type="Proteomes" id="UP000177208">
    <property type="component" value="Unassembled WGS sequence"/>
</dbReference>
<dbReference type="PANTHER" id="PTHR31632">
    <property type="entry name" value="IRON TRANSPORTER FTH1"/>
    <property type="match status" value="1"/>
</dbReference>
<feature type="transmembrane region" description="Helical" evidence="6">
    <location>
        <begin position="151"/>
        <end position="172"/>
    </location>
</feature>
<evidence type="ECO:0000256" key="6">
    <source>
        <dbReference type="SAM" id="Phobius"/>
    </source>
</evidence>
<accession>A0A1F7GEZ0</accession>
<evidence type="ECO:0000313" key="8">
    <source>
        <dbReference type="Proteomes" id="UP000177208"/>
    </source>
</evidence>
<evidence type="ECO:0000256" key="5">
    <source>
        <dbReference type="ARBA" id="ARBA00023136"/>
    </source>
</evidence>
<dbReference type="AlphaFoldDB" id="A0A1F7GEZ0"/>
<sequence>MLPALLITFREVIEASLIVATILGILVKLKQNKGIKTVWIATGVATLASILLLGLGSLLGFKVQEIYTGRTEEFIEGILMITSAVFITGAVFFLHKYFSRYKVHLLRKLKETVEKQEQKGLFVLVFTAVFREGFEIVLFLSTIYFSSDPQSIFSGFIGGFIGGLLVSLALFGATLRMPVYLAFKTTSILLILFAAGLLARGVHEFAEAGMLPEIGTMTLTFLPQKGTFTADMIKAIFGITQNMDLVQLTLYTSYTVFMCWYVFFRKQSSRLVEEVRE</sequence>
<gene>
    <name evidence="7" type="ORF">A2774_05605</name>
</gene>
<dbReference type="EMBL" id="MFZG01000006">
    <property type="protein sequence ID" value="OGK17491.1"/>
    <property type="molecule type" value="Genomic_DNA"/>
</dbReference>
<feature type="transmembrane region" description="Helical" evidence="6">
    <location>
        <begin position="245"/>
        <end position="264"/>
    </location>
</feature>
<evidence type="ECO:0000256" key="4">
    <source>
        <dbReference type="ARBA" id="ARBA00022989"/>
    </source>
</evidence>
<evidence type="ECO:0008006" key="9">
    <source>
        <dbReference type="Google" id="ProtNLM"/>
    </source>
</evidence>
<evidence type="ECO:0000256" key="2">
    <source>
        <dbReference type="ARBA" id="ARBA00008333"/>
    </source>
</evidence>
<organism evidence="7 8">
    <name type="scientific">Candidatus Roizmanbacteria bacterium RIFCSPHIGHO2_01_FULL_39_12c</name>
    <dbReference type="NCBI Taxonomy" id="1802031"/>
    <lineage>
        <taxon>Bacteria</taxon>
        <taxon>Candidatus Roizmaniibacteriota</taxon>
    </lineage>
</organism>
<comment type="caution">
    <text evidence="7">The sequence shown here is derived from an EMBL/GenBank/DDBJ whole genome shotgun (WGS) entry which is preliminary data.</text>
</comment>
<name>A0A1F7GEZ0_9BACT</name>
<comment type="similarity">
    <text evidence="2">Belongs to the oxidase-dependent Fe transporter (OFeT) (TC 9.A.10.1) family.</text>
</comment>
<evidence type="ECO:0000313" key="7">
    <source>
        <dbReference type="EMBL" id="OGK17491.1"/>
    </source>
</evidence>
<dbReference type="InterPro" id="IPR004923">
    <property type="entry name" value="FTR1/Fip1/EfeU"/>
</dbReference>
<keyword evidence="4 6" id="KW-1133">Transmembrane helix</keyword>
<dbReference type="PANTHER" id="PTHR31632:SF2">
    <property type="entry name" value="PLASMA MEMBRANE IRON PERMEASE"/>
    <property type="match status" value="1"/>
</dbReference>
<feature type="transmembrane region" description="Helical" evidence="6">
    <location>
        <begin position="179"/>
        <end position="199"/>
    </location>
</feature>
<evidence type="ECO:0000256" key="1">
    <source>
        <dbReference type="ARBA" id="ARBA00004141"/>
    </source>
</evidence>
<evidence type="ECO:0000256" key="3">
    <source>
        <dbReference type="ARBA" id="ARBA00022692"/>
    </source>
</evidence>
<proteinExistence type="inferred from homology"/>
<keyword evidence="5 6" id="KW-0472">Membrane</keyword>
<protein>
    <recommendedName>
        <fullName evidence="9">Iron permease</fullName>
    </recommendedName>
</protein>